<dbReference type="InterPro" id="IPR019734">
    <property type="entry name" value="TPR_rpt"/>
</dbReference>
<dbReference type="InterPro" id="IPR011990">
    <property type="entry name" value="TPR-like_helical_dom_sf"/>
</dbReference>
<sequence length="850" mass="97511">MKKLSWLLFFITSVLLSQNLEEDIYVATETFIANKNETTLNTLLQKEHYFKTQLKTSDEQLAFVFLQCNKAYYLKEIGHLTQSILSFEDASKRFFNNNLAAISDFDIIESCLKPLGNLYIQINDYTNAISTINNYILLAKTQENAKHQTSGYINLAILYQTIGKHKNAIDILEQANANNNQQKQLLLQLKIKSLIELNNFEKAFLLNNQLQSTFEKHKNNYAVALKQNEVKLAISEFQKAKTLIGNQTFSDRFLAKFYLEEAQLHIINKNDTLAKASLQQALQILLPNQNTNELPDKNLLYAENTFIDIFDVLASIETNRKTALNYLDLSFYVSQLLQNNSTSQENKIQHQATDRLRSETCINLLYNQFKHSGNKNNITKALHYAENNKSGVLKTIASKKLRLQQFPNDTLLIKEFKLLAEQERLTSQLIHAEINNDDTKKLNKISTALNTVSIDLKRLQPEINKKYGRFETNPFSLEKLQKQLNIDKATCLEFFFGREAIFIFKITENDTSFDKIELNEAVSNQIKNFIHLFDNASIINNNIANFTSQAYNLFNLLKIDAIESKNLIIIPDGLLNFVPFEALLHQETNTTQYQNVPFLVKQHNIAYNSSAAFYTQQLQTKNNTNILGIFPVFEGKKQELGYSKDEAEYIKRIFTGEFLLKQEATKQKFLKYANNFGIIHLSTHASSGDFSLPANISFINDTLYLNELYALNLKPNLVVLSACETGIGKLYKGAGAMSMARGFQYAGAENLLFSLWQINDLSTSKIMQLFYENLEISKSAFHANHSSKIGYLNNKNIANFKKSPYYWSAFVYYGKLTKPSKNYTTIYIVFGSIIILFVVFLRRKLKRHAS</sequence>
<dbReference type="STRING" id="1382798.PK35_13595"/>
<dbReference type="AlphaFoldDB" id="A0A0D7VYC3"/>
<proteinExistence type="predicted"/>
<dbReference type="PATRIC" id="fig|1382798.3.peg.1281"/>
<keyword evidence="1" id="KW-0812">Transmembrane</keyword>
<keyword evidence="1" id="KW-0472">Membrane</keyword>
<dbReference type="PANTHER" id="PTHR10098:SF108">
    <property type="entry name" value="TETRATRICOPEPTIDE REPEAT PROTEIN 28"/>
    <property type="match status" value="1"/>
</dbReference>
<evidence type="ECO:0000313" key="3">
    <source>
        <dbReference type="EMBL" id="KJD31779.1"/>
    </source>
</evidence>
<reference evidence="3 4" key="1">
    <citation type="journal article" date="2015" name="Antonie Van Leeuwenhoek">
        <title>Tamlana nanhaiensis sp. nov., isolated from surface seawater collected from the South China Sea.</title>
        <authorList>
            <person name="Liu X."/>
            <person name="Lai Q."/>
            <person name="Du Y."/>
            <person name="Li G."/>
            <person name="Sun F."/>
            <person name="Shao Z."/>
        </authorList>
    </citation>
    <scope>NUCLEOTIDE SEQUENCE [LARGE SCALE GENOMIC DNA]</scope>
    <source>
        <strain evidence="3 4">FHC16</strain>
    </source>
</reference>
<accession>A0A0D7VYC3</accession>
<evidence type="ECO:0000313" key="4">
    <source>
        <dbReference type="Proteomes" id="UP000032361"/>
    </source>
</evidence>
<dbReference type="Pfam" id="PF12770">
    <property type="entry name" value="CHAT"/>
    <property type="match status" value="1"/>
</dbReference>
<evidence type="ECO:0000256" key="1">
    <source>
        <dbReference type="SAM" id="Phobius"/>
    </source>
</evidence>
<keyword evidence="4" id="KW-1185">Reference proteome</keyword>
<name>A0A0D7VYC3_9FLAO</name>
<dbReference type="SUPFAM" id="SSF48452">
    <property type="entry name" value="TPR-like"/>
    <property type="match status" value="1"/>
</dbReference>
<comment type="caution">
    <text evidence="3">The sequence shown here is derived from an EMBL/GenBank/DDBJ whole genome shotgun (WGS) entry which is preliminary data.</text>
</comment>
<feature type="transmembrane region" description="Helical" evidence="1">
    <location>
        <begin position="823"/>
        <end position="841"/>
    </location>
</feature>
<gene>
    <name evidence="3" type="ORF">PK35_13595</name>
</gene>
<feature type="domain" description="CHAT" evidence="2">
    <location>
        <begin position="562"/>
        <end position="814"/>
    </location>
</feature>
<keyword evidence="1" id="KW-1133">Transmembrane helix</keyword>
<evidence type="ECO:0000259" key="2">
    <source>
        <dbReference type="Pfam" id="PF12770"/>
    </source>
</evidence>
<dbReference type="Gene3D" id="1.25.40.10">
    <property type="entry name" value="Tetratricopeptide repeat domain"/>
    <property type="match status" value="1"/>
</dbReference>
<dbReference type="EMBL" id="JTDV01000013">
    <property type="protein sequence ID" value="KJD31779.1"/>
    <property type="molecule type" value="Genomic_DNA"/>
</dbReference>
<dbReference type="Pfam" id="PF13181">
    <property type="entry name" value="TPR_8"/>
    <property type="match status" value="1"/>
</dbReference>
<dbReference type="InterPro" id="IPR024983">
    <property type="entry name" value="CHAT_dom"/>
</dbReference>
<dbReference type="Proteomes" id="UP000032361">
    <property type="component" value="Unassembled WGS sequence"/>
</dbReference>
<protein>
    <recommendedName>
        <fullName evidence="2">CHAT domain-containing protein</fullName>
    </recommendedName>
</protein>
<organism evidence="3 4">
    <name type="scientific">Neotamlana nanhaiensis</name>
    <dbReference type="NCBI Taxonomy" id="1382798"/>
    <lineage>
        <taxon>Bacteria</taxon>
        <taxon>Pseudomonadati</taxon>
        <taxon>Bacteroidota</taxon>
        <taxon>Flavobacteriia</taxon>
        <taxon>Flavobacteriales</taxon>
        <taxon>Flavobacteriaceae</taxon>
        <taxon>Neotamlana</taxon>
    </lineage>
</organism>
<dbReference type="PANTHER" id="PTHR10098">
    <property type="entry name" value="RAPSYN-RELATED"/>
    <property type="match status" value="1"/>
</dbReference>